<dbReference type="PANTHER" id="PTHR37710:SF1">
    <property type="entry name" value="TRANSMEMBRANE PROTEIN"/>
    <property type="match status" value="1"/>
</dbReference>
<evidence type="ECO:0000313" key="2">
    <source>
        <dbReference type="EMBL" id="KDP26779.1"/>
    </source>
</evidence>
<dbReference type="Proteomes" id="UP000027138">
    <property type="component" value="Unassembled WGS sequence"/>
</dbReference>
<name>A0A067K4Q8_JATCU</name>
<reference evidence="2 3" key="1">
    <citation type="journal article" date="2014" name="PLoS ONE">
        <title>Global Analysis of Gene Expression Profiles in Physic Nut (Jatropha curcas L.) Seedlings Exposed to Salt Stress.</title>
        <authorList>
            <person name="Zhang L."/>
            <person name="Zhang C."/>
            <person name="Wu P."/>
            <person name="Chen Y."/>
            <person name="Li M."/>
            <person name="Jiang H."/>
            <person name="Wu G."/>
        </authorList>
    </citation>
    <scope>NUCLEOTIDE SEQUENCE [LARGE SCALE GENOMIC DNA]</scope>
    <source>
        <strain evidence="3">cv. GZQX0401</strain>
        <tissue evidence="2">Young leaves</tissue>
    </source>
</reference>
<protein>
    <submittedName>
        <fullName evidence="2">Uncharacterized protein</fullName>
    </submittedName>
</protein>
<feature type="region of interest" description="Disordered" evidence="1">
    <location>
        <begin position="209"/>
        <end position="361"/>
    </location>
</feature>
<accession>A0A067K4Q8</accession>
<dbReference type="AlphaFoldDB" id="A0A067K4Q8"/>
<dbReference type="STRING" id="180498.A0A067K4Q8"/>
<dbReference type="OrthoDB" id="1939616at2759"/>
<evidence type="ECO:0000256" key="1">
    <source>
        <dbReference type="SAM" id="MobiDB-lite"/>
    </source>
</evidence>
<keyword evidence="3" id="KW-1185">Reference proteome</keyword>
<gene>
    <name evidence="2" type="ORF">JCGZ_17937</name>
</gene>
<dbReference type="EMBL" id="KK914893">
    <property type="protein sequence ID" value="KDP26779.1"/>
    <property type="molecule type" value="Genomic_DNA"/>
</dbReference>
<evidence type="ECO:0000313" key="3">
    <source>
        <dbReference type="Proteomes" id="UP000027138"/>
    </source>
</evidence>
<proteinExistence type="predicted"/>
<feature type="compositionally biased region" description="Basic and acidic residues" evidence="1">
    <location>
        <begin position="248"/>
        <end position="264"/>
    </location>
</feature>
<organism evidence="2 3">
    <name type="scientific">Jatropha curcas</name>
    <name type="common">Barbados nut</name>
    <dbReference type="NCBI Taxonomy" id="180498"/>
    <lineage>
        <taxon>Eukaryota</taxon>
        <taxon>Viridiplantae</taxon>
        <taxon>Streptophyta</taxon>
        <taxon>Embryophyta</taxon>
        <taxon>Tracheophyta</taxon>
        <taxon>Spermatophyta</taxon>
        <taxon>Magnoliopsida</taxon>
        <taxon>eudicotyledons</taxon>
        <taxon>Gunneridae</taxon>
        <taxon>Pentapetalae</taxon>
        <taxon>rosids</taxon>
        <taxon>fabids</taxon>
        <taxon>Malpighiales</taxon>
        <taxon>Euphorbiaceae</taxon>
        <taxon>Crotonoideae</taxon>
        <taxon>Jatropheae</taxon>
        <taxon>Jatropha</taxon>
    </lineage>
</organism>
<dbReference type="PANTHER" id="PTHR37710">
    <property type="entry name" value="TRANSMEMBRANE PROTEIN"/>
    <property type="match status" value="1"/>
</dbReference>
<feature type="compositionally biased region" description="Basic and acidic residues" evidence="1">
    <location>
        <begin position="273"/>
        <end position="287"/>
    </location>
</feature>
<feature type="compositionally biased region" description="Basic and acidic residues" evidence="1">
    <location>
        <begin position="209"/>
        <end position="239"/>
    </location>
</feature>
<sequence length="361" mass="41101">MSCRRPPLHTCAISLMEIADKAYSKAQNLNGASNSITKMIARLALLASPYVYALEYQLLVIFSFLDNWIFAFESAVEAIFPPSKYAFNKIDDLVKVAEILPGKVDEAVDKFPMMIHQFPFLDLTLIRVISCLNFFISILREWRSGNAKEKEIPVDINCNESETVQEEAFQGIESENLDDGIPEIKQDLGSAQNAGGIICQTYKDALKKGGEHHIRDERESSSKYILEERAEEEEKRDIDEGQSTYKNALEKEAKEENGNKDKEGMTYSNVLENEGKKEENEGKDKGRTTRKKGKRRNGGKERREFDVRKEENGDGGKKKNIEKKKDVVKMEIEEGRTKKKIEKKEDSAKEIKNTKESKANI</sequence>
<feature type="compositionally biased region" description="Basic and acidic residues" evidence="1">
    <location>
        <begin position="298"/>
        <end position="361"/>
    </location>
</feature>
<feature type="compositionally biased region" description="Basic residues" evidence="1">
    <location>
        <begin position="288"/>
        <end position="297"/>
    </location>
</feature>